<reference evidence="3 4" key="1">
    <citation type="submission" date="2016-11" db="EMBL/GenBank/DDBJ databases">
        <authorList>
            <person name="Jaros S."/>
            <person name="Januszkiewicz K."/>
            <person name="Wedrychowicz H."/>
        </authorList>
    </citation>
    <scope>NUCLEOTIDE SEQUENCE [LARGE SCALE GENOMIC DNA]</scope>
    <source>
        <strain evidence="3 4">DSM 14214</strain>
    </source>
</reference>
<evidence type="ECO:0000259" key="2">
    <source>
        <dbReference type="Pfam" id="PF17032"/>
    </source>
</evidence>
<proteinExistence type="predicted"/>
<evidence type="ECO:0000256" key="1">
    <source>
        <dbReference type="SAM" id="Phobius"/>
    </source>
</evidence>
<gene>
    <name evidence="3" type="ORF">SAMN02745138_02420</name>
</gene>
<dbReference type="Proteomes" id="UP000183975">
    <property type="component" value="Unassembled WGS sequence"/>
</dbReference>
<dbReference type="Pfam" id="PF17032">
    <property type="entry name" value="Zn_ribbon_15"/>
    <property type="match status" value="1"/>
</dbReference>
<keyword evidence="1" id="KW-0812">Transmembrane</keyword>
<organism evidence="3 4">
    <name type="scientific">Anaerotignum lactatifermentans DSM 14214</name>
    <dbReference type="NCBI Taxonomy" id="1121323"/>
    <lineage>
        <taxon>Bacteria</taxon>
        <taxon>Bacillati</taxon>
        <taxon>Bacillota</taxon>
        <taxon>Clostridia</taxon>
        <taxon>Lachnospirales</taxon>
        <taxon>Anaerotignaceae</taxon>
        <taxon>Anaerotignum</taxon>
    </lineage>
</organism>
<dbReference type="RefSeq" id="WP_072852158.1">
    <property type="nucleotide sequence ID" value="NZ_FRAH01000048.1"/>
</dbReference>
<sequence length="123" mass="13944">MIFIGGINTAQKALDFIQTIICKKCGRYGSISVFMTYTCFTFFFIPIFKWNRQYFAVSSCCNTVFSIPKEKGEAIARGESVTLEDDDLTIIGSNPYQDHHCPECGYLLSDDFTFCPKCGRKID</sequence>
<dbReference type="OrthoDB" id="4377018at2"/>
<protein>
    <submittedName>
        <fullName evidence="3">Zinc-ribbon domain-containing protein</fullName>
    </submittedName>
</protein>
<accession>A0A1M6VNW4</accession>
<keyword evidence="4" id="KW-1185">Reference proteome</keyword>
<name>A0A1M6VNW4_9FIRM</name>
<dbReference type="InterPro" id="IPR031493">
    <property type="entry name" value="Zinc_ribbon_15"/>
</dbReference>
<keyword evidence="1" id="KW-0472">Membrane</keyword>
<feature type="domain" description="Zinc-ribbon 15" evidence="2">
    <location>
        <begin position="20"/>
        <end position="119"/>
    </location>
</feature>
<feature type="transmembrane region" description="Helical" evidence="1">
    <location>
        <begin position="28"/>
        <end position="48"/>
    </location>
</feature>
<evidence type="ECO:0000313" key="3">
    <source>
        <dbReference type="EMBL" id="SHK83188.1"/>
    </source>
</evidence>
<keyword evidence="1" id="KW-1133">Transmembrane helix</keyword>
<dbReference type="AlphaFoldDB" id="A0A1M6VNW4"/>
<evidence type="ECO:0000313" key="4">
    <source>
        <dbReference type="Proteomes" id="UP000183975"/>
    </source>
</evidence>
<dbReference type="EMBL" id="FRAH01000048">
    <property type="protein sequence ID" value="SHK83188.1"/>
    <property type="molecule type" value="Genomic_DNA"/>
</dbReference>